<evidence type="ECO:0000259" key="4">
    <source>
        <dbReference type="PROSITE" id="PS50943"/>
    </source>
</evidence>
<name>A0A329E845_VIBDI</name>
<dbReference type="InterPro" id="IPR036286">
    <property type="entry name" value="LexA/Signal_pep-like_sf"/>
</dbReference>
<dbReference type="Gene3D" id="1.10.260.40">
    <property type="entry name" value="lambda repressor-like DNA-binding domains"/>
    <property type="match status" value="1"/>
</dbReference>
<dbReference type="PANTHER" id="PTHR40661">
    <property type="match status" value="1"/>
</dbReference>
<dbReference type="SUPFAM" id="SSF51306">
    <property type="entry name" value="LexA/Signal peptidase"/>
    <property type="match status" value="1"/>
</dbReference>
<evidence type="ECO:0000313" key="6">
    <source>
        <dbReference type="Proteomes" id="UP000248729"/>
    </source>
</evidence>
<feature type="domain" description="HTH cro/C1-type" evidence="4">
    <location>
        <begin position="8"/>
        <end position="61"/>
    </location>
</feature>
<dbReference type="SUPFAM" id="SSF47413">
    <property type="entry name" value="lambda repressor-like DNA-binding domains"/>
    <property type="match status" value="1"/>
</dbReference>
<gene>
    <name evidence="5" type="ORF">DET48_11445</name>
</gene>
<dbReference type="InterPro" id="IPR039418">
    <property type="entry name" value="LexA-like"/>
</dbReference>
<sequence>MNSLAGRLKASMTRAGKTQSDVANAVGISQAAVQKITSGKSKTSSKIKEIADFLGVNRMWLEFGEQADQVMGGFDVWSGDESSSDDVDVPFLKETELAAGNGLVPNQDYNGFKLKFARSTLRRLGVDPSNAVCVSVKGDSMEPVLKDGSTVGVDTGRKNIVDGKMYAVSIRGLLKIKVLVQLSSNTVRVKSYNSSEYPDEDVDIEDIEVEGWVFWSASTY</sequence>
<dbReference type="Pfam" id="PF00717">
    <property type="entry name" value="Peptidase_S24"/>
    <property type="match status" value="1"/>
</dbReference>
<dbReference type="PROSITE" id="PS50943">
    <property type="entry name" value="HTH_CROC1"/>
    <property type="match status" value="1"/>
</dbReference>
<dbReference type="InterPro" id="IPR015927">
    <property type="entry name" value="Peptidase_S24_S26A/B/C"/>
</dbReference>
<comment type="caution">
    <text evidence="5">The sequence shown here is derived from an EMBL/GenBank/DDBJ whole genome shotgun (WGS) entry which is preliminary data.</text>
</comment>
<keyword evidence="1" id="KW-0805">Transcription regulation</keyword>
<evidence type="ECO:0000256" key="3">
    <source>
        <dbReference type="ARBA" id="ARBA00023163"/>
    </source>
</evidence>
<dbReference type="CDD" id="cd06529">
    <property type="entry name" value="S24_LexA-like"/>
    <property type="match status" value="1"/>
</dbReference>
<keyword evidence="2" id="KW-0238">DNA-binding</keyword>
<dbReference type="SMART" id="SM00530">
    <property type="entry name" value="HTH_XRE"/>
    <property type="match status" value="1"/>
</dbReference>
<proteinExistence type="predicted"/>
<dbReference type="AlphaFoldDB" id="A0A329E845"/>
<reference evidence="5 6" key="1">
    <citation type="submission" date="2018-06" db="EMBL/GenBank/DDBJ databases">
        <title>Freshwater and sediment microbial communities from various areas in North America, analyzing microbe dynamics in response to fracking.</title>
        <authorList>
            <person name="Lamendella R."/>
        </authorList>
    </citation>
    <scope>NUCLEOTIDE SEQUENCE [LARGE SCALE GENOMIC DNA]</scope>
    <source>
        <strain evidence="5 6">99A</strain>
    </source>
</reference>
<dbReference type="InterPro" id="IPR010982">
    <property type="entry name" value="Lambda_DNA-bd_dom_sf"/>
</dbReference>
<organism evidence="5 6">
    <name type="scientific">Vibrio diazotrophicus</name>
    <dbReference type="NCBI Taxonomy" id="685"/>
    <lineage>
        <taxon>Bacteria</taxon>
        <taxon>Pseudomonadati</taxon>
        <taxon>Pseudomonadota</taxon>
        <taxon>Gammaproteobacteria</taxon>
        <taxon>Vibrionales</taxon>
        <taxon>Vibrionaceae</taxon>
        <taxon>Vibrio</taxon>
    </lineage>
</organism>
<keyword evidence="3" id="KW-0804">Transcription</keyword>
<dbReference type="GO" id="GO:0003677">
    <property type="term" value="F:DNA binding"/>
    <property type="evidence" value="ECO:0007669"/>
    <property type="project" value="UniProtKB-KW"/>
</dbReference>
<dbReference type="RefSeq" id="WP_112404095.1">
    <property type="nucleotide sequence ID" value="NZ_QLTR01000014.1"/>
</dbReference>
<dbReference type="Proteomes" id="UP000248729">
    <property type="component" value="Unassembled WGS sequence"/>
</dbReference>
<dbReference type="InterPro" id="IPR001387">
    <property type="entry name" value="Cro/C1-type_HTH"/>
</dbReference>
<dbReference type="PANTHER" id="PTHR40661:SF2">
    <property type="entry name" value="HTH-TYPE TRANSCRIPTIONAL REGULATOR PRTR"/>
    <property type="match status" value="1"/>
</dbReference>
<dbReference type="CDD" id="cd00093">
    <property type="entry name" value="HTH_XRE"/>
    <property type="match status" value="1"/>
</dbReference>
<evidence type="ECO:0000256" key="1">
    <source>
        <dbReference type="ARBA" id="ARBA00023015"/>
    </source>
</evidence>
<dbReference type="EMBL" id="QLTR01000014">
    <property type="protein sequence ID" value="RAS62651.1"/>
    <property type="molecule type" value="Genomic_DNA"/>
</dbReference>
<accession>A0A329E845</accession>
<evidence type="ECO:0000313" key="5">
    <source>
        <dbReference type="EMBL" id="RAS62651.1"/>
    </source>
</evidence>
<protein>
    <submittedName>
        <fullName evidence="5">Phage repressor protein C with HTH and peptisase S24 domain</fullName>
    </submittedName>
</protein>
<dbReference type="Gene3D" id="2.10.109.10">
    <property type="entry name" value="Umud Fragment, subunit A"/>
    <property type="match status" value="1"/>
</dbReference>
<dbReference type="Pfam" id="PF01381">
    <property type="entry name" value="HTH_3"/>
    <property type="match status" value="1"/>
</dbReference>
<evidence type="ECO:0000256" key="2">
    <source>
        <dbReference type="ARBA" id="ARBA00023125"/>
    </source>
</evidence>